<evidence type="ECO:0000313" key="12">
    <source>
        <dbReference type="EMBL" id="OHA57602.1"/>
    </source>
</evidence>
<dbReference type="Pfam" id="PF01132">
    <property type="entry name" value="EFP"/>
    <property type="match status" value="1"/>
</dbReference>
<evidence type="ECO:0000256" key="8">
    <source>
        <dbReference type="NCBIfam" id="TIGR00038"/>
    </source>
</evidence>
<dbReference type="NCBIfam" id="NF001810">
    <property type="entry name" value="PRK00529.1"/>
    <property type="match status" value="1"/>
</dbReference>
<comment type="function">
    <text evidence="7">Involved in peptide bond synthesis. Stimulates efficient translation and peptide-bond synthesis on native or reconstituted 70S ribosomes in vitro. Probably functions indirectly by altering the affinity of the ribosome for aminoacyl-tRNA, thus increasing their reactivity as acceptors for peptidyl transferase.</text>
</comment>
<organism evidence="12 13">
    <name type="scientific">Candidatus Veblenbacteria bacterium RIFOXYC2_FULL_42_11</name>
    <dbReference type="NCBI Taxonomy" id="1802428"/>
    <lineage>
        <taxon>Bacteria</taxon>
        <taxon>Candidatus Vebleniibacteriota</taxon>
    </lineage>
</organism>
<sequence length="188" mass="21239">MSVLPSLNSIRAGLSILVEDEPYLVLESDFMRTAQRKPVMRTKLRHLITGRVLEQSFKPGDKVEEADMSRVKANFLYADDKQAHFMNQETFEQFDFPRESLVDKIGFLKEGLEVNILNFNNNPINVEMPKKVTLKVIEAPPGVRGDTAGNVTKQIKLETGLTVNAPLFIKEGEDVIINTDTSQYVERA</sequence>
<proteinExistence type="inferred from homology"/>
<dbReference type="FunFam" id="2.40.50.140:FF:000004">
    <property type="entry name" value="Elongation factor P"/>
    <property type="match status" value="1"/>
</dbReference>
<evidence type="ECO:0000256" key="3">
    <source>
        <dbReference type="ARBA" id="ARBA00009479"/>
    </source>
</evidence>
<evidence type="ECO:0000256" key="6">
    <source>
        <dbReference type="ARBA" id="ARBA00022917"/>
    </source>
</evidence>
<protein>
    <recommendedName>
        <fullName evidence="7 8">Elongation factor P</fullName>
        <shortName evidence="7">EF-P</shortName>
    </recommendedName>
</protein>
<dbReference type="InterPro" id="IPR015365">
    <property type="entry name" value="Elong-fact-P_C"/>
</dbReference>
<dbReference type="GO" id="GO:0043043">
    <property type="term" value="P:peptide biosynthetic process"/>
    <property type="evidence" value="ECO:0007669"/>
    <property type="project" value="InterPro"/>
</dbReference>
<evidence type="ECO:0000256" key="7">
    <source>
        <dbReference type="HAMAP-Rule" id="MF_00141"/>
    </source>
</evidence>
<dbReference type="FunFam" id="2.40.50.140:FF:000009">
    <property type="entry name" value="Elongation factor P"/>
    <property type="match status" value="1"/>
</dbReference>
<dbReference type="CDD" id="cd05794">
    <property type="entry name" value="S1_EF-P_repeat_2"/>
    <property type="match status" value="1"/>
</dbReference>
<dbReference type="Pfam" id="PF08207">
    <property type="entry name" value="EFP_N"/>
    <property type="match status" value="1"/>
</dbReference>
<keyword evidence="4 7" id="KW-0963">Cytoplasm</keyword>
<dbReference type="InterPro" id="IPR008991">
    <property type="entry name" value="Translation_prot_SH3-like_sf"/>
</dbReference>
<dbReference type="PANTHER" id="PTHR30053">
    <property type="entry name" value="ELONGATION FACTOR P"/>
    <property type="match status" value="1"/>
</dbReference>
<dbReference type="AlphaFoldDB" id="A0A1G2QC62"/>
<dbReference type="PIRSF" id="PIRSF005901">
    <property type="entry name" value="EF-P"/>
    <property type="match status" value="1"/>
</dbReference>
<comment type="caution">
    <text evidence="12">The sequence shown here is derived from an EMBL/GenBank/DDBJ whole genome shotgun (WGS) entry which is preliminary data.</text>
</comment>
<dbReference type="SMART" id="SM01185">
    <property type="entry name" value="EFP"/>
    <property type="match status" value="1"/>
</dbReference>
<dbReference type="EMBL" id="MHTE01000002">
    <property type="protein sequence ID" value="OHA57602.1"/>
    <property type="molecule type" value="Genomic_DNA"/>
</dbReference>
<gene>
    <name evidence="7" type="primary">efp</name>
    <name evidence="12" type="ORF">A2441_01925</name>
</gene>
<dbReference type="PANTHER" id="PTHR30053:SF12">
    <property type="entry name" value="ELONGATION FACTOR P (EF-P) FAMILY PROTEIN"/>
    <property type="match status" value="1"/>
</dbReference>
<dbReference type="InterPro" id="IPR013185">
    <property type="entry name" value="Transl_elong_KOW-like"/>
</dbReference>
<dbReference type="SUPFAM" id="SSF50249">
    <property type="entry name" value="Nucleic acid-binding proteins"/>
    <property type="match status" value="2"/>
</dbReference>
<comment type="subcellular location">
    <subcellularLocation>
        <location evidence="1 7">Cytoplasm</location>
    </subcellularLocation>
</comment>
<comment type="pathway">
    <text evidence="2 7">Protein biosynthesis; polypeptide chain elongation.</text>
</comment>
<evidence type="ECO:0000256" key="1">
    <source>
        <dbReference type="ARBA" id="ARBA00004496"/>
    </source>
</evidence>
<evidence type="ECO:0000256" key="5">
    <source>
        <dbReference type="ARBA" id="ARBA00022768"/>
    </source>
</evidence>
<evidence type="ECO:0000256" key="2">
    <source>
        <dbReference type="ARBA" id="ARBA00004815"/>
    </source>
</evidence>
<dbReference type="SMART" id="SM00841">
    <property type="entry name" value="Elong-fact-P_C"/>
    <property type="match status" value="1"/>
</dbReference>
<keyword evidence="5 7" id="KW-0251">Elongation factor</keyword>
<feature type="domain" description="Elongation factor P C-terminal" evidence="10">
    <location>
        <begin position="132"/>
        <end position="187"/>
    </location>
</feature>
<dbReference type="UniPathway" id="UPA00345"/>
<dbReference type="GO" id="GO:0003746">
    <property type="term" value="F:translation elongation factor activity"/>
    <property type="evidence" value="ECO:0007669"/>
    <property type="project" value="UniProtKB-UniRule"/>
</dbReference>
<dbReference type="Proteomes" id="UP000178226">
    <property type="component" value="Unassembled WGS sequence"/>
</dbReference>
<dbReference type="CDD" id="cd04470">
    <property type="entry name" value="S1_EF-P_repeat_1"/>
    <property type="match status" value="1"/>
</dbReference>
<comment type="similarity">
    <text evidence="3 7 9">Belongs to the elongation factor P family.</text>
</comment>
<dbReference type="Gene3D" id="2.30.30.30">
    <property type="match status" value="1"/>
</dbReference>
<evidence type="ECO:0000256" key="4">
    <source>
        <dbReference type="ARBA" id="ARBA00022490"/>
    </source>
</evidence>
<accession>A0A1G2QC62</accession>
<dbReference type="Gene3D" id="2.40.50.140">
    <property type="entry name" value="Nucleic acid-binding proteins"/>
    <property type="match status" value="2"/>
</dbReference>
<dbReference type="SUPFAM" id="SSF50104">
    <property type="entry name" value="Translation proteins SH3-like domain"/>
    <property type="match status" value="1"/>
</dbReference>
<dbReference type="HAMAP" id="MF_00141">
    <property type="entry name" value="EF_P"/>
    <property type="match status" value="1"/>
</dbReference>
<evidence type="ECO:0000259" key="10">
    <source>
        <dbReference type="SMART" id="SM00841"/>
    </source>
</evidence>
<feature type="domain" description="Translation elongation factor P/YeiP central" evidence="11">
    <location>
        <begin position="70"/>
        <end position="124"/>
    </location>
</feature>
<evidence type="ECO:0000259" key="11">
    <source>
        <dbReference type="SMART" id="SM01185"/>
    </source>
</evidence>
<dbReference type="InterPro" id="IPR012340">
    <property type="entry name" value="NA-bd_OB-fold"/>
</dbReference>
<evidence type="ECO:0000256" key="9">
    <source>
        <dbReference type="RuleBase" id="RU004389"/>
    </source>
</evidence>
<keyword evidence="6 7" id="KW-0648">Protein biosynthesis</keyword>
<name>A0A1G2QC62_9BACT</name>
<dbReference type="STRING" id="1802428.A2441_01925"/>
<dbReference type="InterPro" id="IPR014722">
    <property type="entry name" value="Rib_uL2_dom2"/>
</dbReference>
<dbReference type="NCBIfam" id="TIGR00038">
    <property type="entry name" value="efp"/>
    <property type="match status" value="1"/>
</dbReference>
<dbReference type="GO" id="GO:0005829">
    <property type="term" value="C:cytosol"/>
    <property type="evidence" value="ECO:0007669"/>
    <property type="project" value="UniProtKB-ARBA"/>
</dbReference>
<evidence type="ECO:0000313" key="13">
    <source>
        <dbReference type="Proteomes" id="UP000178226"/>
    </source>
</evidence>
<reference evidence="12 13" key="1">
    <citation type="journal article" date="2016" name="Nat. Commun.">
        <title>Thousands of microbial genomes shed light on interconnected biogeochemical processes in an aquifer system.</title>
        <authorList>
            <person name="Anantharaman K."/>
            <person name="Brown C.T."/>
            <person name="Hug L.A."/>
            <person name="Sharon I."/>
            <person name="Castelle C.J."/>
            <person name="Probst A.J."/>
            <person name="Thomas B.C."/>
            <person name="Singh A."/>
            <person name="Wilkins M.J."/>
            <person name="Karaoz U."/>
            <person name="Brodie E.L."/>
            <person name="Williams K.H."/>
            <person name="Hubbard S.S."/>
            <person name="Banfield J.F."/>
        </authorList>
    </citation>
    <scope>NUCLEOTIDE SEQUENCE [LARGE SCALE GENOMIC DNA]</scope>
</reference>
<dbReference type="InterPro" id="IPR011768">
    <property type="entry name" value="Transl_elongation_fac_P"/>
</dbReference>
<dbReference type="Pfam" id="PF09285">
    <property type="entry name" value="Elong-fact-P_C"/>
    <property type="match status" value="1"/>
</dbReference>
<dbReference type="InterPro" id="IPR001059">
    <property type="entry name" value="Transl_elong_P/YeiP_cen"/>
</dbReference>
<dbReference type="InterPro" id="IPR020599">
    <property type="entry name" value="Transl_elong_fac_P/YeiP"/>
</dbReference>